<reference evidence="7 8" key="1">
    <citation type="submission" date="2019-06" db="EMBL/GenBank/DDBJ databases">
        <title>A chromosome-scale genome assembly of the European perch, Perca fluviatilis.</title>
        <authorList>
            <person name="Roques C."/>
            <person name="Zahm M."/>
            <person name="Cabau C."/>
            <person name="Klopp C."/>
            <person name="Bouchez O."/>
            <person name="Donnadieu C."/>
            <person name="Kuhl H."/>
            <person name="Gislard M."/>
            <person name="Guendouz S."/>
            <person name="Journot L."/>
            <person name="Haffray P."/>
            <person name="Bestin A."/>
            <person name="Morvezen R."/>
            <person name="Feron R."/>
            <person name="Wen M."/>
            <person name="Jouanno E."/>
            <person name="Herpin A."/>
            <person name="Schartl M."/>
            <person name="Postlethwait J."/>
            <person name="Schaerlinger B."/>
            <person name="Chardard D."/>
            <person name="Lecocq T."/>
            <person name="Poncet C."/>
            <person name="Jaffrelo L."/>
            <person name="Lampietro C."/>
            <person name="Guiguen Y."/>
        </authorList>
    </citation>
    <scope>NUCLEOTIDE SEQUENCE [LARGE SCALE GENOMIC DNA]</scope>
    <source>
        <tissue evidence="7">Blood</tissue>
    </source>
</reference>
<protein>
    <submittedName>
        <fullName evidence="7">Uncharacterized protein</fullName>
    </submittedName>
</protein>
<accession>A0A6A5ECK4</accession>
<feature type="region of interest" description="Disordered" evidence="6">
    <location>
        <begin position="1"/>
        <end position="32"/>
    </location>
</feature>
<name>A0A6A5ECK4_PERFL</name>
<evidence type="ECO:0000256" key="3">
    <source>
        <dbReference type="ARBA" id="ARBA00022723"/>
    </source>
</evidence>
<evidence type="ECO:0000256" key="2">
    <source>
        <dbReference type="ARBA" id="ARBA00006787"/>
    </source>
</evidence>
<evidence type="ECO:0000256" key="4">
    <source>
        <dbReference type="ARBA" id="ARBA00023004"/>
    </source>
</evidence>
<evidence type="ECO:0000256" key="5">
    <source>
        <dbReference type="RuleBase" id="RU003799"/>
    </source>
</evidence>
<comment type="similarity">
    <text evidence="2 5">Belongs to the carotenoid oxygenase family.</text>
</comment>
<keyword evidence="3" id="KW-0479">Metal-binding</keyword>
<gene>
    <name evidence="7" type="ORF">PFLUV_G00269070</name>
</gene>
<dbReference type="InterPro" id="IPR004294">
    <property type="entry name" value="Carotenoid_Oase"/>
</dbReference>
<feature type="compositionally biased region" description="Acidic residues" evidence="6">
    <location>
        <begin position="1"/>
        <end position="25"/>
    </location>
</feature>
<comment type="caution">
    <text evidence="7">The sequence shown here is derived from an EMBL/GenBank/DDBJ whole genome shotgun (WGS) entry which is preliminary data.</text>
</comment>
<dbReference type="GO" id="GO:0016702">
    <property type="term" value="F:oxidoreductase activity, acting on single donors with incorporation of molecular oxygen, incorporation of two atoms of oxygen"/>
    <property type="evidence" value="ECO:0007669"/>
    <property type="project" value="InterPro"/>
</dbReference>
<evidence type="ECO:0000313" key="7">
    <source>
        <dbReference type="EMBL" id="KAF1371522.1"/>
    </source>
</evidence>
<sequence length="113" mass="12716">MYDDDDDEADDEDDDEADDEDDDDGVFQSSPWSNLVTLNRHHATAVMAKVDIVSRTHVEWYQENCYPSEPVFVASPGATEEDDADTLSPPQSSRASSFLERGHLNIERVRPDV</sequence>
<dbReference type="Proteomes" id="UP000465112">
    <property type="component" value="Chromosome 24"/>
</dbReference>
<evidence type="ECO:0000256" key="1">
    <source>
        <dbReference type="ARBA" id="ARBA00001954"/>
    </source>
</evidence>
<evidence type="ECO:0000313" key="8">
    <source>
        <dbReference type="Proteomes" id="UP000465112"/>
    </source>
</evidence>
<keyword evidence="8" id="KW-1185">Reference proteome</keyword>
<comment type="cofactor">
    <cofactor evidence="1">
        <name>Fe(2+)</name>
        <dbReference type="ChEBI" id="CHEBI:29033"/>
    </cofactor>
</comment>
<dbReference type="EMBL" id="VHII01000024">
    <property type="protein sequence ID" value="KAF1371522.1"/>
    <property type="molecule type" value="Genomic_DNA"/>
</dbReference>
<feature type="region of interest" description="Disordered" evidence="6">
    <location>
        <begin position="72"/>
        <end position="102"/>
    </location>
</feature>
<dbReference type="AlphaFoldDB" id="A0A6A5ECK4"/>
<evidence type="ECO:0000256" key="6">
    <source>
        <dbReference type="SAM" id="MobiDB-lite"/>
    </source>
</evidence>
<keyword evidence="4" id="KW-0408">Iron</keyword>
<organism evidence="7 8">
    <name type="scientific">Perca fluviatilis</name>
    <name type="common">European perch</name>
    <dbReference type="NCBI Taxonomy" id="8168"/>
    <lineage>
        <taxon>Eukaryota</taxon>
        <taxon>Metazoa</taxon>
        <taxon>Chordata</taxon>
        <taxon>Craniata</taxon>
        <taxon>Vertebrata</taxon>
        <taxon>Euteleostomi</taxon>
        <taxon>Actinopterygii</taxon>
        <taxon>Neopterygii</taxon>
        <taxon>Teleostei</taxon>
        <taxon>Neoteleostei</taxon>
        <taxon>Acanthomorphata</taxon>
        <taxon>Eupercaria</taxon>
        <taxon>Perciformes</taxon>
        <taxon>Percoidei</taxon>
        <taxon>Percidae</taxon>
        <taxon>Percinae</taxon>
        <taxon>Perca</taxon>
    </lineage>
</organism>
<dbReference type="GO" id="GO:0046872">
    <property type="term" value="F:metal ion binding"/>
    <property type="evidence" value="ECO:0007669"/>
    <property type="project" value="UniProtKB-KW"/>
</dbReference>
<proteinExistence type="inferred from homology"/>
<dbReference type="Pfam" id="PF03055">
    <property type="entry name" value="RPE65"/>
    <property type="match status" value="1"/>
</dbReference>